<gene>
    <name evidence="1" type="ORF">rsdtw13_29210</name>
</gene>
<dbReference type="Proteomes" id="UP001058074">
    <property type="component" value="Unassembled WGS sequence"/>
</dbReference>
<proteinExistence type="predicted"/>
<name>A0ACB5RF05_9CLOT</name>
<keyword evidence="2" id="KW-1185">Reference proteome</keyword>
<organism evidence="1 2">
    <name type="scientific">Inconstantimicrobium mannanitabidum</name>
    <dbReference type="NCBI Taxonomy" id="1604901"/>
    <lineage>
        <taxon>Bacteria</taxon>
        <taxon>Bacillati</taxon>
        <taxon>Bacillota</taxon>
        <taxon>Clostridia</taxon>
        <taxon>Eubacteriales</taxon>
        <taxon>Clostridiaceae</taxon>
        <taxon>Inconstantimicrobium</taxon>
    </lineage>
</organism>
<sequence>MEHDILVNALNRSYQLNINQIGLYRDMIGRVYFLQSQGKRYVFKIYRNFKTDDALQTIRILNYLKANLYPVVSVVNTVQNESNIFVDCSEGSCVGVLYDYVDGITPNGKQEAGSIGKQIGKLHKLMESYPHKLAHKTKIDYIDDYISIMKEKNFDSEKIIDLQQYGDELWNRISKLPKSFCHGDLHTGNMLRNQRGEYVLFDFDDASGDYPSMDVAYMSDDTNFNQFQESMYDKTMHLYESFYSGYSKIRPLSNMEYNSIFDFIAVRHFQIISRIVRCQGLQSLDEKDCYEQYTWLMNWRELCIKKQH</sequence>
<reference evidence="1" key="1">
    <citation type="journal article" date="2025" name="Int. J. Syst. Evol. Microbiol.">
        <title>Inconstantimicrobium mannanitabidum sp. nov., a novel member of the family Clostridiaceae isolated from anoxic soil under the treatment of reductive soil disinfestation.</title>
        <authorList>
            <person name="Ueki A."/>
            <person name="Tonouchi A."/>
            <person name="Honma S."/>
            <person name="Kaku N."/>
            <person name="Ueki K."/>
        </authorList>
    </citation>
    <scope>NUCLEOTIDE SEQUENCE</scope>
    <source>
        <strain evidence="1">TW13</strain>
    </source>
</reference>
<protein>
    <submittedName>
        <fullName evidence="1">Uncharacterized protein</fullName>
    </submittedName>
</protein>
<dbReference type="EMBL" id="BROD01000001">
    <property type="protein sequence ID" value="GKX67663.1"/>
    <property type="molecule type" value="Genomic_DNA"/>
</dbReference>
<accession>A0ACB5RF05</accession>
<evidence type="ECO:0000313" key="1">
    <source>
        <dbReference type="EMBL" id="GKX67663.1"/>
    </source>
</evidence>
<comment type="caution">
    <text evidence="1">The sequence shown here is derived from an EMBL/GenBank/DDBJ whole genome shotgun (WGS) entry which is preliminary data.</text>
</comment>
<evidence type="ECO:0000313" key="2">
    <source>
        <dbReference type="Proteomes" id="UP001058074"/>
    </source>
</evidence>